<gene>
    <name evidence="5" type="ORF">EYW49_00815</name>
</gene>
<evidence type="ECO:0000313" key="6">
    <source>
        <dbReference type="Proteomes" id="UP000292781"/>
    </source>
</evidence>
<evidence type="ECO:0000259" key="4">
    <source>
        <dbReference type="Pfam" id="PF00881"/>
    </source>
</evidence>
<evidence type="ECO:0000256" key="3">
    <source>
        <dbReference type="SAM" id="MobiDB-lite"/>
    </source>
</evidence>
<dbReference type="OrthoDB" id="9802510at2"/>
<dbReference type="InterPro" id="IPR029479">
    <property type="entry name" value="Nitroreductase"/>
</dbReference>
<proteinExistence type="inferred from homology"/>
<dbReference type="EMBL" id="SJFN01000001">
    <property type="protein sequence ID" value="TBW41299.1"/>
    <property type="molecule type" value="Genomic_DNA"/>
</dbReference>
<dbReference type="Proteomes" id="UP000292781">
    <property type="component" value="Unassembled WGS sequence"/>
</dbReference>
<dbReference type="CDD" id="cd02138">
    <property type="entry name" value="TdsD-like"/>
    <property type="match status" value="1"/>
</dbReference>
<dbReference type="InterPro" id="IPR000415">
    <property type="entry name" value="Nitroreductase-like"/>
</dbReference>
<name>A0A4Q9VXS6_9HYPH</name>
<feature type="domain" description="Nitroreductase" evidence="4">
    <location>
        <begin position="19"/>
        <end position="164"/>
    </location>
</feature>
<sequence length="198" mass="21299">MSAPSARKTDHPILPLFVERWSPRAFTGETIPDTVLASLFEAARWAPSAYNSQPWRFVWAKAGTPEWGPLFGLLNEFNQGWARSASAIVLVLSKSTFRAAPDAPEQAAGHHAFDTGAAWVSLALQAHALGWSAHAAAGFDADRARSEFALPADVHPQAVVVIGRAGDPASLPDALRARETPNGRRPVTETAFHGRYPA</sequence>
<comment type="similarity">
    <text evidence="1">Belongs to the nitroreductase family.</text>
</comment>
<dbReference type="RefSeq" id="WP_131304931.1">
    <property type="nucleotide sequence ID" value="NZ_SJFN01000001.1"/>
</dbReference>
<comment type="caution">
    <text evidence="5">The sequence shown here is derived from an EMBL/GenBank/DDBJ whole genome shotgun (WGS) entry which is preliminary data.</text>
</comment>
<dbReference type="SUPFAM" id="SSF55469">
    <property type="entry name" value="FMN-dependent nitroreductase-like"/>
    <property type="match status" value="1"/>
</dbReference>
<dbReference type="Gene3D" id="3.40.109.10">
    <property type="entry name" value="NADH Oxidase"/>
    <property type="match status" value="1"/>
</dbReference>
<keyword evidence="2" id="KW-0560">Oxidoreductase</keyword>
<feature type="region of interest" description="Disordered" evidence="3">
    <location>
        <begin position="173"/>
        <end position="198"/>
    </location>
</feature>
<dbReference type="PANTHER" id="PTHR43673:SF10">
    <property type="entry name" value="NADH DEHYDROGENASE_NAD(P)H NITROREDUCTASE XCC3605-RELATED"/>
    <property type="match status" value="1"/>
</dbReference>
<dbReference type="PANTHER" id="PTHR43673">
    <property type="entry name" value="NAD(P)H NITROREDUCTASE YDGI-RELATED"/>
    <property type="match status" value="1"/>
</dbReference>
<accession>A0A4Q9VXS6</accession>
<dbReference type="AlphaFoldDB" id="A0A4Q9VXS6"/>
<protein>
    <recommendedName>
        <fullName evidence="4">Nitroreductase domain-containing protein</fullName>
    </recommendedName>
</protein>
<keyword evidence="6" id="KW-1185">Reference proteome</keyword>
<evidence type="ECO:0000313" key="5">
    <source>
        <dbReference type="EMBL" id="TBW41299.1"/>
    </source>
</evidence>
<reference evidence="5 6" key="1">
    <citation type="submission" date="2019-02" db="EMBL/GenBank/DDBJ databases">
        <title>Siculibacillus lacustris gen. nov., sp. nov., a new rosette-forming bacterium isolated from a freshwater crater lake (Lake St. Ana, Romania).</title>
        <authorList>
            <person name="Felfoldi T."/>
            <person name="Marton Z."/>
            <person name="Szabo A."/>
            <person name="Mentes A."/>
            <person name="Boka K."/>
            <person name="Marialigeti K."/>
            <person name="Mathe I."/>
            <person name="Koncz M."/>
            <person name="Schumann P."/>
            <person name="Toth E."/>
        </authorList>
    </citation>
    <scope>NUCLEOTIDE SEQUENCE [LARGE SCALE GENOMIC DNA]</scope>
    <source>
        <strain evidence="5 6">SA-279</strain>
    </source>
</reference>
<dbReference type="Pfam" id="PF00881">
    <property type="entry name" value="Nitroreductase"/>
    <property type="match status" value="1"/>
</dbReference>
<evidence type="ECO:0000256" key="1">
    <source>
        <dbReference type="ARBA" id="ARBA00007118"/>
    </source>
</evidence>
<evidence type="ECO:0000256" key="2">
    <source>
        <dbReference type="ARBA" id="ARBA00023002"/>
    </source>
</evidence>
<organism evidence="5 6">
    <name type="scientific">Siculibacillus lacustris</name>
    <dbReference type="NCBI Taxonomy" id="1549641"/>
    <lineage>
        <taxon>Bacteria</taxon>
        <taxon>Pseudomonadati</taxon>
        <taxon>Pseudomonadota</taxon>
        <taxon>Alphaproteobacteria</taxon>
        <taxon>Hyphomicrobiales</taxon>
        <taxon>Ancalomicrobiaceae</taxon>
        <taxon>Siculibacillus</taxon>
    </lineage>
</organism>
<dbReference type="GO" id="GO:0016491">
    <property type="term" value="F:oxidoreductase activity"/>
    <property type="evidence" value="ECO:0007669"/>
    <property type="project" value="UniProtKB-KW"/>
</dbReference>